<accession>E3H6Q8</accession>
<evidence type="ECO:0000256" key="5">
    <source>
        <dbReference type="ARBA" id="ARBA00037974"/>
    </source>
</evidence>
<protein>
    <recommendedName>
        <fullName evidence="2">cysteine-S-conjugate beta-lyase</fullName>
        <ecNumber evidence="2">4.4.1.13</ecNumber>
    </recommendedName>
</protein>
<dbReference type="InterPro" id="IPR015421">
    <property type="entry name" value="PyrdxlP-dep_Trfase_major"/>
</dbReference>
<dbReference type="Gene3D" id="3.40.640.10">
    <property type="entry name" value="Type I PLP-dependent aspartate aminotransferase-like (Major domain)"/>
    <property type="match status" value="1"/>
</dbReference>
<reference evidence="7 8" key="1">
    <citation type="journal article" date="2010" name="Stand. Genomic Sci.">
        <title>Complete genome sequence of Ilyobacter polytropus type strain (CuHbu1).</title>
        <authorList>
            <person name="Sikorski J."/>
            <person name="Chertkov O."/>
            <person name="Lapidus A."/>
            <person name="Nolan M."/>
            <person name="Lucas S."/>
            <person name="Del Rio T.G."/>
            <person name="Tice H."/>
            <person name="Cheng J.F."/>
            <person name="Tapia R."/>
            <person name="Han C."/>
            <person name="Goodwin L."/>
            <person name="Pitluck S."/>
            <person name="Liolios K."/>
            <person name="Ivanova N."/>
            <person name="Mavromatis K."/>
            <person name="Mikhailova N."/>
            <person name="Pati A."/>
            <person name="Chen A."/>
            <person name="Palaniappan K."/>
            <person name="Land M."/>
            <person name="Hauser L."/>
            <person name="Chang Y.J."/>
            <person name="Jeffries C.D."/>
            <person name="Brambilla E."/>
            <person name="Yasawong M."/>
            <person name="Rohde M."/>
            <person name="Pukall R."/>
            <person name="Spring S."/>
            <person name="Goker M."/>
            <person name="Woyke T."/>
            <person name="Bristow J."/>
            <person name="Eisen J.A."/>
            <person name="Markowitz V."/>
            <person name="Hugenholtz P."/>
            <person name="Kyrpides N.C."/>
            <person name="Klenk H.P."/>
        </authorList>
    </citation>
    <scope>NUCLEOTIDE SEQUENCE [LARGE SCALE GENOMIC DNA]</scope>
    <source>
        <strain evidence="8">ATCC 51220 / DSM 2926 / LMG 16218 / CuHBu1</strain>
    </source>
</reference>
<comment type="cofactor">
    <cofactor evidence="1">
        <name>pyridoxal 5'-phosphate</name>
        <dbReference type="ChEBI" id="CHEBI:597326"/>
    </cofactor>
</comment>
<dbReference type="SUPFAM" id="SSF53383">
    <property type="entry name" value="PLP-dependent transferases"/>
    <property type="match status" value="1"/>
</dbReference>
<comment type="similarity">
    <text evidence="5">Belongs to the class-II pyridoxal-phosphate-dependent aminotransferase family. MalY/PatB cystathionine beta-lyase subfamily.</text>
</comment>
<dbReference type="InterPro" id="IPR015422">
    <property type="entry name" value="PyrdxlP-dep_Trfase_small"/>
</dbReference>
<dbReference type="PANTHER" id="PTHR43525">
    <property type="entry name" value="PROTEIN MALY"/>
    <property type="match status" value="1"/>
</dbReference>
<keyword evidence="7" id="KW-0032">Aminotransferase</keyword>
<evidence type="ECO:0000256" key="1">
    <source>
        <dbReference type="ARBA" id="ARBA00001933"/>
    </source>
</evidence>
<keyword evidence="4" id="KW-0456">Lyase</keyword>
<sequence length="391" mass="44991">MKYNFDRGFNHEIKDSLKWNTVKKISDKQDIVPMWIADMDFETVPEVKKAIIERATQGIYGYSEMKDEYFESLSEWTKKRYNWEIKKEWLCFSPGVVTGINLAIRALTHPGDRVLIQTPVYSPFFGAVTKSGCELVSSSLKLVNGKYKMDFDDLEEKLTDERTKIMVLCNPHNPVGRAWTRDELIKLGEICIKNNIIVISDEIHSDLVYKGYKYTPFASISKEFEQNSIICTAPSKTFNLAGLQSSNIIIPNENFRREYKIALENIEVSRLNVFGMVACETAYKYGESWLEELLDYLEENKELVKKRIENRIPKLKLIEPEATYLLWIDCSGLGLNDEELKKFMIEKAGILLNDGSSFGEEGKGFQRMNIACTKNTLEEALNRLEKAVNSI</sequence>
<dbReference type="HOGENOM" id="CLU_017584_15_0_0"/>
<keyword evidence="3" id="KW-0663">Pyridoxal phosphate</keyword>
<dbReference type="InterPro" id="IPR051798">
    <property type="entry name" value="Class-II_PLP-Dep_Aminotrans"/>
</dbReference>
<evidence type="ECO:0000259" key="6">
    <source>
        <dbReference type="Pfam" id="PF00155"/>
    </source>
</evidence>
<dbReference type="OrthoDB" id="9802872at2"/>
<dbReference type="GO" id="GO:0047804">
    <property type="term" value="F:cysteine-S-conjugate beta-lyase activity"/>
    <property type="evidence" value="ECO:0007669"/>
    <property type="project" value="UniProtKB-EC"/>
</dbReference>
<dbReference type="PANTHER" id="PTHR43525:SF1">
    <property type="entry name" value="PROTEIN MALY"/>
    <property type="match status" value="1"/>
</dbReference>
<feature type="domain" description="Aminotransferase class I/classII large" evidence="6">
    <location>
        <begin position="36"/>
        <end position="384"/>
    </location>
</feature>
<dbReference type="EC" id="4.4.1.13" evidence="2"/>
<evidence type="ECO:0000256" key="2">
    <source>
        <dbReference type="ARBA" id="ARBA00012224"/>
    </source>
</evidence>
<dbReference type="Pfam" id="PF00155">
    <property type="entry name" value="Aminotran_1_2"/>
    <property type="match status" value="1"/>
</dbReference>
<dbReference type="eggNOG" id="COG1168">
    <property type="taxonomic scope" value="Bacteria"/>
</dbReference>
<dbReference type="Gene3D" id="3.90.1150.10">
    <property type="entry name" value="Aspartate Aminotransferase, domain 1"/>
    <property type="match status" value="1"/>
</dbReference>
<keyword evidence="8" id="KW-1185">Reference proteome</keyword>
<dbReference type="GO" id="GO:0030170">
    <property type="term" value="F:pyridoxal phosphate binding"/>
    <property type="evidence" value="ECO:0007669"/>
    <property type="project" value="InterPro"/>
</dbReference>
<proteinExistence type="inferred from homology"/>
<dbReference type="EMBL" id="CP002281">
    <property type="protein sequence ID" value="ADO82427.1"/>
    <property type="molecule type" value="Genomic_DNA"/>
</dbReference>
<keyword evidence="7" id="KW-0808">Transferase</keyword>
<dbReference type="RefSeq" id="WP_013387097.1">
    <property type="nucleotide sequence ID" value="NC_014632.1"/>
</dbReference>
<dbReference type="InterPro" id="IPR004839">
    <property type="entry name" value="Aminotransferase_I/II_large"/>
</dbReference>
<organism evidence="7 8">
    <name type="scientific">Ilyobacter polytropus (strain ATCC 51220 / DSM 2926 / LMG 16218 / CuHBu1)</name>
    <dbReference type="NCBI Taxonomy" id="572544"/>
    <lineage>
        <taxon>Bacteria</taxon>
        <taxon>Fusobacteriati</taxon>
        <taxon>Fusobacteriota</taxon>
        <taxon>Fusobacteriia</taxon>
        <taxon>Fusobacteriales</taxon>
        <taxon>Fusobacteriaceae</taxon>
        <taxon>Ilyobacter</taxon>
    </lineage>
</organism>
<evidence type="ECO:0000313" key="8">
    <source>
        <dbReference type="Proteomes" id="UP000006875"/>
    </source>
</evidence>
<dbReference type="NCBIfam" id="TIGR04350">
    <property type="entry name" value="C_S_lyase_PatB"/>
    <property type="match status" value="1"/>
</dbReference>
<dbReference type="Proteomes" id="UP000006875">
    <property type="component" value="Chromosome"/>
</dbReference>
<evidence type="ECO:0000313" key="7">
    <source>
        <dbReference type="EMBL" id="ADO82427.1"/>
    </source>
</evidence>
<dbReference type="GO" id="GO:0008483">
    <property type="term" value="F:transaminase activity"/>
    <property type="evidence" value="ECO:0007669"/>
    <property type="project" value="UniProtKB-KW"/>
</dbReference>
<dbReference type="KEGG" id="ipo:Ilyop_0640"/>
<dbReference type="STRING" id="572544.Ilyop_0640"/>
<gene>
    <name evidence="7" type="ordered locus">Ilyop_0640</name>
</gene>
<dbReference type="CDD" id="cd00609">
    <property type="entry name" value="AAT_like"/>
    <property type="match status" value="1"/>
</dbReference>
<dbReference type="InterPro" id="IPR015424">
    <property type="entry name" value="PyrdxlP-dep_Trfase"/>
</dbReference>
<dbReference type="InterPro" id="IPR027619">
    <property type="entry name" value="C-S_lyase_PatB-like"/>
</dbReference>
<dbReference type="AlphaFoldDB" id="E3H6Q8"/>
<evidence type="ECO:0000256" key="4">
    <source>
        <dbReference type="ARBA" id="ARBA00023239"/>
    </source>
</evidence>
<evidence type="ECO:0000256" key="3">
    <source>
        <dbReference type="ARBA" id="ARBA00022898"/>
    </source>
</evidence>
<name>E3H6Q8_ILYPC</name>